<dbReference type="GO" id="GO:0016020">
    <property type="term" value="C:membrane"/>
    <property type="evidence" value="ECO:0007669"/>
    <property type="project" value="TreeGrafter"/>
</dbReference>
<dbReference type="PROSITE" id="PS50088">
    <property type="entry name" value="ANK_REPEAT"/>
    <property type="match status" value="1"/>
</dbReference>
<evidence type="ECO:0000313" key="2">
    <source>
        <dbReference type="EMBL" id="KAG6430027.1"/>
    </source>
</evidence>
<reference evidence="2" key="1">
    <citation type="submission" date="2018-01" db="EMBL/GenBank/DDBJ databases">
        <authorList>
            <person name="Mao J.F."/>
        </authorList>
    </citation>
    <scope>NUCLEOTIDE SEQUENCE</scope>
    <source>
        <strain evidence="2">Huo1</strain>
        <tissue evidence="2">Leaf</tissue>
    </source>
</reference>
<dbReference type="PANTHER" id="PTHR24177:SF292">
    <property type="entry name" value="ANKYRIN REPEAT FAMILY PROTEIN-RELATED"/>
    <property type="match status" value="1"/>
</dbReference>
<dbReference type="InterPro" id="IPR036770">
    <property type="entry name" value="Ankyrin_rpt-contain_sf"/>
</dbReference>
<comment type="caution">
    <text evidence="2">The sequence shown here is derived from an EMBL/GenBank/DDBJ whole genome shotgun (WGS) entry which is preliminary data.</text>
</comment>
<proteinExistence type="predicted"/>
<dbReference type="EMBL" id="PNBA02000003">
    <property type="protein sequence ID" value="KAG6430027.1"/>
    <property type="molecule type" value="Genomic_DNA"/>
</dbReference>
<evidence type="ECO:0000256" key="1">
    <source>
        <dbReference type="PROSITE-ProRule" id="PRU00023"/>
    </source>
</evidence>
<dbReference type="Pfam" id="PF12796">
    <property type="entry name" value="Ank_2"/>
    <property type="match status" value="1"/>
</dbReference>
<organism evidence="2">
    <name type="scientific">Salvia splendens</name>
    <name type="common">Scarlet sage</name>
    <dbReference type="NCBI Taxonomy" id="180675"/>
    <lineage>
        <taxon>Eukaryota</taxon>
        <taxon>Viridiplantae</taxon>
        <taxon>Streptophyta</taxon>
        <taxon>Embryophyta</taxon>
        <taxon>Tracheophyta</taxon>
        <taxon>Spermatophyta</taxon>
        <taxon>Magnoliopsida</taxon>
        <taxon>eudicotyledons</taxon>
        <taxon>Gunneridae</taxon>
        <taxon>Pentapetalae</taxon>
        <taxon>asterids</taxon>
        <taxon>lamiids</taxon>
        <taxon>Lamiales</taxon>
        <taxon>Lamiaceae</taxon>
        <taxon>Nepetoideae</taxon>
        <taxon>Mentheae</taxon>
        <taxon>Salviinae</taxon>
        <taxon>Salvia</taxon>
        <taxon>Salvia subgen. Calosphace</taxon>
        <taxon>core Calosphace</taxon>
    </lineage>
</organism>
<feature type="repeat" description="ANK" evidence="1">
    <location>
        <begin position="70"/>
        <end position="91"/>
    </location>
</feature>
<sequence>MLLYNAALKGDLAKTEQLTDEFPDLIKFTLGFRAETLVHIAAATGNFEYMSNLLDSTLREYALTTLKDISGNNPLHIAALAGSYKVAELLMLRCPLLPYYTNHSSKFPQQCAAECARKLLRQKASELLKTLCNYLSRMDYEYASNYCKKVVLKEAKSGHYIMEADKFVIDPTIRGQKNKNGETTNMIFTREHKGMKEEVEKFLKDTSNSCSIIAAMIVAIVVQQQSHI</sequence>
<name>A0A8X8YG26_SALSN</name>
<dbReference type="PANTHER" id="PTHR24177">
    <property type="entry name" value="CASKIN"/>
    <property type="match status" value="1"/>
</dbReference>
<dbReference type="Proteomes" id="UP000298416">
    <property type="component" value="Unassembled WGS sequence"/>
</dbReference>
<dbReference type="InterPro" id="IPR002110">
    <property type="entry name" value="Ankyrin_rpt"/>
</dbReference>
<gene>
    <name evidence="2" type="ORF">SASPL_108086</name>
</gene>
<accession>A0A8X8YG26</accession>
<reference evidence="2" key="2">
    <citation type="submission" date="2020-08" db="EMBL/GenBank/DDBJ databases">
        <title>Plant Genome Project.</title>
        <authorList>
            <person name="Zhang R.-G."/>
        </authorList>
    </citation>
    <scope>NUCLEOTIDE SEQUENCE</scope>
    <source>
        <strain evidence="2">Huo1</strain>
        <tissue evidence="2">Leaf</tissue>
    </source>
</reference>
<dbReference type="SUPFAM" id="SSF48403">
    <property type="entry name" value="Ankyrin repeat"/>
    <property type="match status" value="1"/>
</dbReference>
<dbReference type="AlphaFoldDB" id="A0A8X8YG26"/>
<protein>
    <submittedName>
        <fullName evidence="2">Uncharacterized protein</fullName>
    </submittedName>
</protein>
<dbReference type="PROSITE" id="PS50297">
    <property type="entry name" value="ANK_REP_REGION"/>
    <property type="match status" value="1"/>
</dbReference>
<keyword evidence="1" id="KW-0040">ANK repeat</keyword>
<evidence type="ECO:0000313" key="3">
    <source>
        <dbReference type="Proteomes" id="UP000298416"/>
    </source>
</evidence>
<keyword evidence="3" id="KW-1185">Reference proteome</keyword>
<dbReference type="Gene3D" id="1.25.40.20">
    <property type="entry name" value="Ankyrin repeat-containing domain"/>
    <property type="match status" value="1"/>
</dbReference>